<dbReference type="InterPro" id="IPR000719">
    <property type="entry name" value="Prot_kinase_dom"/>
</dbReference>
<feature type="domain" description="Ubiquitin-like" evidence="11">
    <location>
        <begin position="153"/>
        <end position="228"/>
    </location>
</feature>
<evidence type="ECO:0000256" key="5">
    <source>
        <dbReference type="ARBA" id="ARBA00022499"/>
    </source>
</evidence>
<dbReference type="FunFam" id="3.10.20.90:FF:000016">
    <property type="entry name" value="Polyubiquitin 3"/>
    <property type="match status" value="9"/>
</dbReference>
<comment type="subcellular location">
    <subcellularLocation>
        <location evidence="2">Cytoplasm</location>
    </subcellularLocation>
    <subcellularLocation>
        <location evidence="1">Nucleus</location>
    </subcellularLocation>
</comment>
<protein>
    <recommendedName>
        <fullName evidence="14">Polyubiquitin</fullName>
    </recommendedName>
</protein>
<dbReference type="CDD" id="cd01803">
    <property type="entry name" value="Ubl_ubiquitin"/>
    <property type="match status" value="9"/>
</dbReference>
<dbReference type="SUPFAM" id="SSF56112">
    <property type="entry name" value="Protein kinase-like (PK-like)"/>
    <property type="match status" value="1"/>
</dbReference>
<dbReference type="EMBL" id="LVLJ01002165">
    <property type="protein sequence ID" value="OAE26566.1"/>
    <property type="molecule type" value="Genomic_DNA"/>
</dbReference>
<dbReference type="InterPro" id="IPR011009">
    <property type="entry name" value="Kinase-like_dom_sf"/>
</dbReference>
<feature type="domain" description="Ubiquitin-like" evidence="11">
    <location>
        <begin position="457"/>
        <end position="532"/>
    </location>
</feature>
<feature type="region of interest" description="Disordered" evidence="9">
    <location>
        <begin position="1186"/>
        <end position="1207"/>
    </location>
</feature>
<feature type="domain" description="Ubiquitin-like" evidence="11">
    <location>
        <begin position="609"/>
        <end position="684"/>
    </location>
</feature>
<keyword evidence="8" id="KW-0539">Nucleus</keyword>
<accession>A0A176W2Y8</accession>
<keyword evidence="13" id="KW-1185">Reference proteome</keyword>
<dbReference type="GO" id="GO:0005524">
    <property type="term" value="F:ATP binding"/>
    <property type="evidence" value="ECO:0007669"/>
    <property type="project" value="InterPro"/>
</dbReference>
<name>A0A176W2Y8_MARPO</name>
<feature type="compositionally biased region" description="Low complexity" evidence="9">
    <location>
        <begin position="1336"/>
        <end position="1348"/>
    </location>
</feature>
<dbReference type="Gene3D" id="3.10.20.90">
    <property type="entry name" value="Phosphatidylinositol 3-kinase Catalytic Subunit, Chain A, domain 1"/>
    <property type="match status" value="10"/>
</dbReference>
<dbReference type="GO" id="GO:0005634">
    <property type="term" value="C:nucleus"/>
    <property type="evidence" value="ECO:0007669"/>
    <property type="project" value="UniProtKB-SubCell"/>
</dbReference>
<sequence length="1372" mass="153392">MQIFVKTLTGKTITLEVESSDTIDNVKSKIQDKEGIPPDQQRLIFAGKQLEDGRSLADYNIQKESTLHLVLRLRGGMQIFVKTLTGKTITLEVESSDTIDNVKTKIQDKEGIPPDQQRLIFAGKQLEDGRTLADYNIQKESTLHLVLRLRGGMQIFVKTLTGKTITLEVESSDTIDNVKTKIQDKEGIPPDQQRLIFAGKQLEDGRTLADYNIQKESTLHLVLRLRGGMQIFVKTLTGKTITLEVESSDTIDIVKTKIQDKEGIPPDQQRLIFAGKQLEDGRTLADYNIQKESTLHLVLRLRGGMQIFVKTLTGKTITLEVESSDTIDNVKTKIQDKEGIPPDQQRLIFAGKQLEDGRTLADYNIQKESTLHLVLRLRGGMQIFVKTLTGKTITLEVESSDTIDNVKTKIQDKEGIPPDQQRLIFAGKQLEDGRTLADYNIQKESTLHLVLRLRGGMQIFVKTLTGKTITLEVESSDTIDNVKTKIQDKEGIPPDQQRLIFAGKQLEDGRTLADYNIQKESTLHLVLRLRGGMQIFVKTLTGKTITLEVESSDTIDNVKTKIQDKEGIPPDQQRLIFAGKQLEDGRTLADYNIQKESTLHLVLRLRGGMQIFVKTLTGKTITLEVESSDTIDNVKTKIQDKEGIPPDQQRLIFAGKQLEDGRTLADYNIQKESTLHLVLRLRGGMQIFVKTLTGKTITLEVESSDTIDNVKTKIQDKEGIPPDQQSQSSVYLAVEEETGKLFVVKSCNCDDKHKTKEIMNEITIYLVLETPRVVQYLGSSFSHENGKRMLNLFLEYLPGGSLRKHINRLGGRLREPLIKTYTRAIVEALHHLHGKGIVHGDVKADNVLVGINGVKLCDFGGSRFVDQDHRRAMKGTAAWMAPEVVAELDQGFPSDIWSLGCTVIEMATGQDPWGYVRSRKELRVLQLSRKTPDVSSLSFEVQRFVKKCLVRNPKDRLTAAQLLEDEFLSKKLEDSSTSSASPALARIRATFPDTPEMKAASEQKLREPSVTISPATSKPRPSRPGPFSFSIAPLNKSTKSRRAQAVKYLDSEPLVSRAPLLPETPLDRDRVSDELELEFQRNQIHENAHDLDSPLEPHDIPSNEPSEPPRSASQFPTLVKSELYESQSVFSDHSPSLRGLERPHLRAREVGGQMDSTIPFGTQRDSGLSQAQPNLSYGEFLALRIPRSPPDPTPPPRVFFRDHSDPSSRVTSQINVRDIHSIDFSRLPSEKDFDSRERSADRFTGCRIHRGLSGPTHLDIDSLVYMRPAPSPATDVLSDSSVDFPVTLCEDSLDSITESSHPKVNTSTSESGESSLHEDSTYPHLKVDLGTKRLQSGSESTTSNSGNSDRSPASVLRLGKLKNYFHDKMTCF</sequence>
<dbReference type="SUPFAM" id="SSF54236">
    <property type="entry name" value="Ubiquitin-like"/>
    <property type="match status" value="10"/>
</dbReference>
<comment type="caution">
    <text evidence="12">The sequence shown here is derived from an EMBL/GenBank/DDBJ whole genome shotgun (WGS) entry which is preliminary data.</text>
</comment>
<evidence type="ECO:0000256" key="7">
    <source>
        <dbReference type="ARBA" id="ARBA00022843"/>
    </source>
</evidence>
<feature type="compositionally biased region" description="Basic and acidic residues" evidence="9">
    <location>
        <begin position="995"/>
        <end position="1007"/>
    </location>
</feature>
<keyword evidence="4" id="KW-0963">Cytoplasm</keyword>
<evidence type="ECO:0000256" key="9">
    <source>
        <dbReference type="SAM" id="MobiDB-lite"/>
    </source>
</evidence>
<feature type="domain" description="Ubiquitin-like" evidence="11">
    <location>
        <begin position="305"/>
        <end position="380"/>
    </location>
</feature>
<dbReference type="Gene3D" id="1.10.510.10">
    <property type="entry name" value="Transferase(Phosphotransferase) domain 1"/>
    <property type="match status" value="1"/>
</dbReference>
<evidence type="ECO:0000256" key="4">
    <source>
        <dbReference type="ARBA" id="ARBA00022490"/>
    </source>
</evidence>
<dbReference type="PANTHER" id="PTHR10666">
    <property type="entry name" value="UBIQUITIN"/>
    <property type="match status" value="1"/>
</dbReference>
<dbReference type="InterPro" id="IPR019956">
    <property type="entry name" value="Ubiquitin_dom"/>
</dbReference>
<reference evidence="12" key="1">
    <citation type="submission" date="2016-03" db="EMBL/GenBank/DDBJ databases">
        <title>Mechanisms controlling the formation of the plant cell surface in tip-growing cells are functionally conserved among land plants.</title>
        <authorList>
            <person name="Honkanen S."/>
            <person name="Jones V.A."/>
            <person name="Morieri G."/>
            <person name="Champion C."/>
            <person name="Hetherington A.J."/>
            <person name="Kelly S."/>
            <person name="Saint-Marcoux D."/>
            <person name="Proust H."/>
            <person name="Prescott H."/>
            <person name="Dolan L."/>
        </authorList>
    </citation>
    <scope>NUCLEOTIDE SEQUENCE [LARGE SCALE GENOMIC DNA]</scope>
    <source>
        <tissue evidence="12">Whole gametophyte</tissue>
    </source>
</reference>
<feature type="region of interest" description="Disordered" evidence="9">
    <location>
        <begin position="1088"/>
        <end position="1115"/>
    </location>
</feature>
<feature type="compositionally biased region" description="Pro residues" evidence="9">
    <location>
        <begin position="1187"/>
        <end position="1197"/>
    </location>
</feature>
<evidence type="ECO:0000259" key="11">
    <source>
        <dbReference type="PROSITE" id="PS50053"/>
    </source>
</evidence>
<dbReference type="SMART" id="SM00220">
    <property type="entry name" value="S_TKc"/>
    <property type="match status" value="1"/>
</dbReference>
<organism evidence="12 13">
    <name type="scientific">Marchantia polymorpha subsp. ruderalis</name>
    <dbReference type="NCBI Taxonomy" id="1480154"/>
    <lineage>
        <taxon>Eukaryota</taxon>
        <taxon>Viridiplantae</taxon>
        <taxon>Streptophyta</taxon>
        <taxon>Embryophyta</taxon>
        <taxon>Marchantiophyta</taxon>
        <taxon>Marchantiopsida</taxon>
        <taxon>Marchantiidae</taxon>
        <taxon>Marchantiales</taxon>
        <taxon>Marchantiaceae</taxon>
        <taxon>Marchantia</taxon>
    </lineage>
</organism>
<evidence type="ECO:0000313" key="13">
    <source>
        <dbReference type="Proteomes" id="UP000077202"/>
    </source>
</evidence>
<evidence type="ECO:0000256" key="1">
    <source>
        <dbReference type="ARBA" id="ARBA00004123"/>
    </source>
</evidence>
<dbReference type="InterPro" id="IPR029071">
    <property type="entry name" value="Ubiquitin-like_domsf"/>
</dbReference>
<dbReference type="Proteomes" id="UP000077202">
    <property type="component" value="Unassembled WGS sequence"/>
</dbReference>
<feature type="domain" description="Ubiquitin-like" evidence="11">
    <location>
        <begin position="533"/>
        <end position="608"/>
    </location>
</feature>
<dbReference type="InterPro" id="IPR019954">
    <property type="entry name" value="Ubiquitin_CS"/>
</dbReference>
<dbReference type="PROSITE" id="PS00108">
    <property type="entry name" value="PROTEIN_KINASE_ST"/>
    <property type="match status" value="1"/>
</dbReference>
<proteinExistence type="inferred from homology"/>
<feature type="domain" description="Ubiquitin-like" evidence="11">
    <location>
        <begin position="381"/>
        <end position="456"/>
    </location>
</feature>
<evidence type="ECO:0000313" key="12">
    <source>
        <dbReference type="EMBL" id="OAE26566.1"/>
    </source>
</evidence>
<dbReference type="GO" id="GO:0004672">
    <property type="term" value="F:protein kinase activity"/>
    <property type="evidence" value="ECO:0007669"/>
    <property type="project" value="InterPro"/>
</dbReference>
<feature type="region of interest" description="Disordered" evidence="9">
    <location>
        <begin position="990"/>
        <end position="1034"/>
    </location>
</feature>
<dbReference type="InterPro" id="IPR050158">
    <property type="entry name" value="Ubiquitin_ubiquitin-like"/>
</dbReference>
<feature type="compositionally biased region" description="Polar residues" evidence="9">
    <location>
        <begin position="1295"/>
        <end position="1314"/>
    </location>
</feature>
<comment type="similarity">
    <text evidence="3">Belongs to the ubiquitin family.</text>
</comment>
<dbReference type="FunFam" id="3.10.20.90:FF:000469">
    <property type="entry name" value="Polyubiquitin-C"/>
    <property type="match status" value="1"/>
</dbReference>
<evidence type="ECO:0000256" key="2">
    <source>
        <dbReference type="ARBA" id="ARBA00004496"/>
    </source>
</evidence>
<keyword evidence="7" id="KW-0832">Ubl conjugation</keyword>
<evidence type="ECO:0008006" key="14">
    <source>
        <dbReference type="Google" id="ProtNLM"/>
    </source>
</evidence>
<dbReference type="SMART" id="SM00213">
    <property type="entry name" value="UBQ"/>
    <property type="match status" value="10"/>
</dbReference>
<evidence type="ECO:0000256" key="3">
    <source>
        <dbReference type="ARBA" id="ARBA00008430"/>
    </source>
</evidence>
<feature type="region of interest" description="Disordered" evidence="9">
    <location>
        <begin position="1295"/>
        <end position="1353"/>
    </location>
</feature>
<evidence type="ECO:0000256" key="8">
    <source>
        <dbReference type="ARBA" id="ARBA00023242"/>
    </source>
</evidence>
<feature type="domain" description="Ubiquitin-like" evidence="11">
    <location>
        <begin position="77"/>
        <end position="152"/>
    </location>
</feature>
<dbReference type="GO" id="GO:0005737">
    <property type="term" value="C:cytoplasm"/>
    <property type="evidence" value="ECO:0007669"/>
    <property type="project" value="UniProtKB-SubCell"/>
</dbReference>
<feature type="compositionally biased region" description="Basic and acidic residues" evidence="9">
    <location>
        <begin position="1088"/>
        <end position="1101"/>
    </location>
</feature>
<dbReference type="Pfam" id="PF00069">
    <property type="entry name" value="Pkinase"/>
    <property type="match status" value="1"/>
</dbReference>
<dbReference type="GO" id="GO:0003729">
    <property type="term" value="F:mRNA binding"/>
    <property type="evidence" value="ECO:0007669"/>
    <property type="project" value="UniProtKB-ARBA"/>
</dbReference>
<dbReference type="Pfam" id="PF00240">
    <property type="entry name" value="ubiquitin"/>
    <property type="match status" value="10"/>
</dbReference>
<dbReference type="PROSITE" id="PS50011">
    <property type="entry name" value="PROTEIN_KINASE_DOM"/>
    <property type="match status" value="1"/>
</dbReference>
<feature type="compositionally biased region" description="Basic and acidic residues" evidence="9">
    <location>
        <begin position="1315"/>
        <end position="1331"/>
    </location>
</feature>
<dbReference type="PROSITE" id="PS00299">
    <property type="entry name" value="UBIQUITIN_1"/>
    <property type="match status" value="9"/>
</dbReference>
<keyword evidence="6" id="KW-0677">Repeat</keyword>
<feature type="domain" description="Ubiquitin-like" evidence="11">
    <location>
        <begin position="685"/>
        <end position="725"/>
    </location>
</feature>
<feature type="domain" description="Ubiquitin-like" evidence="11">
    <location>
        <begin position="229"/>
        <end position="304"/>
    </location>
</feature>
<evidence type="ECO:0000259" key="10">
    <source>
        <dbReference type="PROSITE" id="PS50011"/>
    </source>
</evidence>
<evidence type="ECO:0000256" key="6">
    <source>
        <dbReference type="ARBA" id="ARBA00022737"/>
    </source>
</evidence>
<dbReference type="InterPro" id="IPR000626">
    <property type="entry name" value="Ubiquitin-like_dom"/>
</dbReference>
<dbReference type="InterPro" id="IPR008271">
    <property type="entry name" value="Ser/Thr_kinase_AS"/>
</dbReference>
<keyword evidence="5" id="KW-1017">Isopeptide bond</keyword>
<dbReference type="PROSITE" id="PS50053">
    <property type="entry name" value="UBIQUITIN_2"/>
    <property type="match status" value="10"/>
</dbReference>
<dbReference type="PRINTS" id="PR00348">
    <property type="entry name" value="UBIQUITIN"/>
</dbReference>
<feature type="domain" description="Protein kinase" evidence="10">
    <location>
        <begin position="716"/>
        <end position="968"/>
    </location>
</feature>
<gene>
    <name evidence="12" type="ORF">AXG93_3817s1290</name>
</gene>
<feature type="domain" description="Ubiquitin-like" evidence="11">
    <location>
        <begin position="1"/>
        <end position="76"/>
    </location>
</feature>